<protein>
    <submittedName>
        <fullName evidence="1">Uncharacterized protein</fullName>
    </submittedName>
</protein>
<proteinExistence type="predicted"/>
<dbReference type="EMBL" id="BMCH01000003">
    <property type="protein sequence ID" value="GGC30776.1"/>
    <property type="molecule type" value="Genomic_DNA"/>
</dbReference>
<name>A0ABQ1LXH5_9PROT</name>
<keyword evidence="2" id="KW-1185">Reference proteome</keyword>
<evidence type="ECO:0000313" key="2">
    <source>
        <dbReference type="Proteomes" id="UP000637769"/>
    </source>
</evidence>
<organism evidence="1 2">
    <name type="scientific">Asaia siamensis</name>
    <dbReference type="NCBI Taxonomy" id="110479"/>
    <lineage>
        <taxon>Bacteria</taxon>
        <taxon>Pseudomonadati</taxon>
        <taxon>Pseudomonadota</taxon>
        <taxon>Alphaproteobacteria</taxon>
        <taxon>Acetobacterales</taxon>
        <taxon>Acetobacteraceae</taxon>
        <taxon>Asaia</taxon>
    </lineage>
</organism>
<gene>
    <name evidence="1" type="ORF">GCM10007207_15360</name>
</gene>
<comment type="caution">
    <text evidence="1">The sequence shown here is derived from an EMBL/GenBank/DDBJ whole genome shotgun (WGS) entry which is preliminary data.</text>
</comment>
<dbReference type="Proteomes" id="UP000637769">
    <property type="component" value="Unassembled WGS sequence"/>
</dbReference>
<reference evidence="2" key="1">
    <citation type="journal article" date="2019" name="Int. J. Syst. Evol. Microbiol.">
        <title>The Global Catalogue of Microorganisms (GCM) 10K type strain sequencing project: providing services to taxonomists for standard genome sequencing and annotation.</title>
        <authorList>
            <consortium name="The Broad Institute Genomics Platform"/>
            <consortium name="The Broad Institute Genome Sequencing Center for Infectious Disease"/>
            <person name="Wu L."/>
            <person name="Ma J."/>
        </authorList>
    </citation>
    <scope>NUCLEOTIDE SEQUENCE [LARGE SCALE GENOMIC DNA]</scope>
    <source>
        <strain evidence="2">CCM 7132</strain>
    </source>
</reference>
<dbReference type="RefSeq" id="WP_188426178.1">
    <property type="nucleotide sequence ID" value="NZ_BMCH01000003.1"/>
</dbReference>
<accession>A0ABQ1LXH5</accession>
<evidence type="ECO:0000313" key="1">
    <source>
        <dbReference type="EMBL" id="GGC30776.1"/>
    </source>
</evidence>
<sequence length="187" mass="22083">MTTRIRYVDSSKATNEISFIRKDRWKGVSDQAADWIREFYDKNYLDISNIKLFIPHICGVKDTKLNRFFIEKQKRFLPPELREGCVTLHRKIFSKEGKLYYWAVISTSDDLLGAAIDICRDQRSLIIFDSNDCDNWIYAIDKICEDSLETWLNIDSEDTMEMLLSRGLKVWRVRGAFDDEDLTVQLY</sequence>